<dbReference type="GO" id="GO:0003684">
    <property type="term" value="F:damaged DNA binding"/>
    <property type="evidence" value="ECO:0007669"/>
    <property type="project" value="InterPro"/>
</dbReference>
<dbReference type="AlphaFoldDB" id="A0AAW9PYN3"/>
<proteinExistence type="inferred from homology"/>
<dbReference type="GO" id="GO:0006281">
    <property type="term" value="P:DNA repair"/>
    <property type="evidence" value="ECO:0007669"/>
    <property type="project" value="UniProtKB-KW"/>
</dbReference>
<name>A0AAW9PYN3_9CYAN</name>
<evidence type="ECO:0000256" key="1">
    <source>
        <dbReference type="ARBA" id="ARBA00010945"/>
    </source>
</evidence>
<dbReference type="InterPro" id="IPR050116">
    <property type="entry name" value="DNA_polymerase-Y"/>
</dbReference>
<dbReference type="PANTHER" id="PTHR11076">
    <property type="entry name" value="DNA REPAIR POLYMERASE UMUC / TRANSFERASE FAMILY MEMBER"/>
    <property type="match status" value="1"/>
</dbReference>
<gene>
    <name evidence="7" type="ORF">V2H45_14545</name>
</gene>
<keyword evidence="3" id="KW-0741">SOS mutagenesis</keyword>
<dbReference type="GO" id="GO:0042276">
    <property type="term" value="P:error-prone translesion synthesis"/>
    <property type="evidence" value="ECO:0007669"/>
    <property type="project" value="TreeGrafter"/>
</dbReference>
<keyword evidence="5" id="KW-0742">SOS response</keyword>
<accession>A0AAW9PYN3</accession>
<dbReference type="Pfam" id="PF11799">
    <property type="entry name" value="IMS_C"/>
    <property type="match status" value="1"/>
</dbReference>
<dbReference type="Gene3D" id="3.40.1170.60">
    <property type="match status" value="1"/>
</dbReference>
<dbReference type="PROSITE" id="PS50173">
    <property type="entry name" value="UMUC"/>
    <property type="match status" value="1"/>
</dbReference>
<dbReference type="CDD" id="cd01700">
    <property type="entry name" value="PolY_Pol_V_umuC"/>
    <property type="match status" value="1"/>
</dbReference>
<dbReference type="EMBL" id="JAZBJZ010000059">
    <property type="protein sequence ID" value="MEE3717956.1"/>
    <property type="molecule type" value="Genomic_DNA"/>
</dbReference>
<dbReference type="Gene3D" id="1.10.150.20">
    <property type="entry name" value="5' to 3' exonuclease, C-terminal subdomain"/>
    <property type="match status" value="1"/>
</dbReference>
<dbReference type="RefSeq" id="WP_330484386.1">
    <property type="nucleotide sequence ID" value="NZ_JAZBJZ010000059.1"/>
</dbReference>
<dbReference type="GO" id="GO:0005829">
    <property type="term" value="C:cytosol"/>
    <property type="evidence" value="ECO:0007669"/>
    <property type="project" value="TreeGrafter"/>
</dbReference>
<sequence length="449" mass="49846">MTKQFALVDCNNFYVSCERVFQPSLERKPVVVLSNNDGCVVARSEEAKALGIGMGVPAFKVQGIIQAHRVKVYSSNYALYGDLSRRVMETLAQFAPLEVYSIDEAFLDLSGFSHWSSCELTAYGEQIVDVVRQWVGIPVSMGIAPTKTLAKIANQLAKRISRAAFSQGSAQHFAQRFAQNSVRSVIELMTDTAQEFALANLAVADVWGIGRNYSDRLAAVGIHTALQLRDADEEMVKQIMGVVGQRIRLELQGISCFALETEPAPKQETAVFRSFGRPVENLEELKEAAATYTAIAAEKLRRDGLAANLLTVSLVTNPFGLDTEGDRAPQYRNATHIKLPVASNDTAELMHYALDGVETIFKSGFRFKKLGITLSELVSTDRIQTNLFDRKDRERSQRLMQAIDLVNQKMGKGTLKFAATGMQQRWQLQCKQPSYGYTTNWNELPVVKA</sequence>
<reference evidence="7" key="1">
    <citation type="submission" date="2024-01" db="EMBL/GenBank/DDBJ databases">
        <title>Bank of Algae and Cyanobacteria of the Azores (BACA) strain genomes.</title>
        <authorList>
            <person name="Luz R."/>
            <person name="Cordeiro R."/>
            <person name="Fonseca A."/>
            <person name="Goncalves V."/>
        </authorList>
    </citation>
    <scope>NUCLEOTIDE SEQUENCE</scope>
    <source>
        <strain evidence="7">BACA0141</strain>
    </source>
</reference>
<evidence type="ECO:0000256" key="2">
    <source>
        <dbReference type="ARBA" id="ARBA00022763"/>
    </source>
</evidence>
<keyword evidence="8" id="KW-1185">Reference proteome</keyword>
<dbReference type="InterPro" id="IPR017961">
    <property type="entry name" value="DNA_pol_Y-fam_little_finger"/>
</dbReference>
<dbReference type="InterPro" id="IPR001126">
    <property type="entry name" value="UmuC"/>
</dbReference>
<evidence type="ECO:0000256" key="3">
    <source>
        <dbReference type="ARBA" id="ARBA00023199"/>
    </source>
</evidence>
<protein>
    <submittedName>
        <fullName evidence="7">Y-family DNA polymerase</fullName>
    </submittedName>
</protein>
<feature type="domain" description="UmuC" evidence="6">
    <location>
        <begin position="5"/>
        <end position="210"/>
    </location>
</feature>
<comment type="caution">
    <text evidence="7">The sequence shown here is derived from an EMBL/GenBank/DDBJ whole genome shotgun (WGS) entry which is preliminary data.</text>
</comment>
<evidence type="ECO:0000256" key="5">
    <source>
        <dbReference type="ARBA" id="ARBA00023236"/>
    </source>
</evidence>
<dbReference type="GO" id="GO:0003887">
    <property type="term" value="F:DNA-directed DNA polymerase activity"/>
    <property type="evidence" value="ECO:0007669"/>
    <property type="project" value="TreeGrafter"/>
</dbReference>
<keyword evidence="2" id="KW-0227">DNA damage</keyword>
<dbReference type="InterPro" id="IPR025188">
    <property type="entry name" value="DUF4113"/>
</dbReference>
<evidence type="ECO:0000259" key="6">
    <source>
        <dbReference type="PROSITE" id="PS50173"/>
    </source>
</evidence>
<dbReference type="Pfam" id="PF13438">
    <property type="entry name" value="DUF4113"/>
    <property type="match status" value="1"/>
</dbReference>
<dbReference type="GO" id="GO:0009432">
    <property type="term" value="P:SOS response"/>
    <property type="evidence" value="ECO:0007669"/>
    <property type="project" value="UniProtKB-KW"/>
</dbReference>
<dbReference type="InterPro" id="IPR043502">
    <property type="entry name" value="DNA/RNA_pol_sf"/>
</dbReference>
<comment type="similarity">
    <text evidence="1">Belongs to the DNA polymerase type-Y family.</text>
</comment>
<dbReference type="SUPFAM" id="SSF56672">
    <property type="entry name" value="DNA/RNA polymerases"/>
    <property type="match status" value="1"/>
</dbReference>
<dbReference type="PANTHER" id="PTHR11076:SF34">
    <property type="entry name" value="PROTEIN UMUC"/>
    <property type="match status" value="1"/>
</dbReference>
<dbReference type="Gene3D" id="3.30.70.270">
    <property type="match status" value="1"/>
</dbReference>
<organism evidence="7 8">
    <name type="scientific">Tumidithrix elongata BACA0141</name>
    <dbReference type="NCBI Taxonomy" id="2716417"/>
    <lineage>
        <taxon>Bacteria</taxon>
        <taxon>Bacillati</taxon>
        <taxon>Cyanobacteriota</taxon>
        <taxon>Cyanophyceae</taxon>
        <taxon>Pseudanabaenales</taxon>
        <taxon>Pseudanabaenaceae</taxon>
        <taxon>Tumidithrix</taxon>
        <taxon>Tumidithrix elongata</taxon>
    </lineage>
</organism>
<evidence type="ECO:0000313" key="7">
    <source>
        <dbReference type="EMBL" id="MEE3717956.1"/>
    </source>
</evidence>
<evidence type="ECO:0000313" key="8">
    <source>
        <dbReference type="Proteomes" id="UP001333818"/>
    </source>
</evidence>
<dbReference type="Pfam" id="PF00817">
    <property type="entry name" value="IMS"/>
    <property type="match status" value="1"/>
</dbReference>
<dbReference type="Proteomes" id="UP001333818">
    <property type="component" value="Unassembled WGS sequence"/>
</dbReference>
<dbReference type="InterPro" id="IPR043128">
    <property type="entry name" value="Rev_trsase/Diguanyl_cyclase"/>
</dbReference>
<evidence type="ECO:0000256" key="4">
    <source>
        <dbReference type="ARBA" id="ARBA00023204"/>
    </source>
</evidence>
<keyword evidence="4" id="KW-0234">DNA repair</keyword>